<sequence length="58" mass="6509">MLDQSIASTIEDLAFVREMDRIELILSNQESERYLYCENVVVAISVDGNLVGITAFLT</sequence>
<evidence type="ECO:0000313" key="1">
    <source>
        <dbReference type="EMBL" id="GDY34076.1"/>
    </source>
</evidence>
<organism evidence="1 2">
    <name type="scientific">Gandjariella thermophila</name>
    <dbReference type="NCBI Taxonomy" id="1931992"/>
    <lineage>
        <taxon>Bacteria</taxon>
        <taxon>Bacillati</taxon>
        <taxon>Actinomycetota</taxon>
        <taxon>Actinomycetes</taxon>
        <taxon>Pseudonocardiales</taxon>
        <taxon>Pseudonocardiaceae</taxon>
        <taxon>Gandjariella</taxon>
    </lineage>
</organism>
<accession>A0A4D4JI37</accession>
<protein>
    <submittedName>
        <fullName evidence="1">Uncharacterized protein</fullName>
    </submittedName>
</protein>
<dbReference type="AlphaFoldDB" id="A0A4D4JI37"/>
<dbReference type="Proteomes" id="UP000298860">
    <property type="component" value="Unassembled WGS sequence"/>
</dbReference>
<keyword evidence="2" id="KW-1185">Reference proteome</keyword>
<name>A0A4D4JI37_9PSEU</name>
<reference evidence="2" key="1">
    <citation type="submission" date="2019-04" db="EMBL/GenBank/DDBJ databases">
        <title>Draft genome sequence of Pseudonocardiaceae bacterium SL3-2-4.</title>
        <authorList>
            <person name="Ningsih F."/>
            <person name="Yokota A."/>
            <person name="Sakai Y."/>
            <person name="Nanatani K."/>
            <person name="Yabe S."/>
            <person name="Oetari A."/>
            <person name="Sjamsuridzal W."/>
        </authorList>
    </citation>
    <scope>NUCLEOTIDE SEQUENCE [LARGE SCALE GENOMIC DNA]</scope>
    <source>
        <strain evidence="2">SL3-2-4</strain>
    </source>
</reference>
<proteinExistence type="predicted"/>
<gene>
    <name evidence="1" type="ORF">GTS_57090</name>
</gene>
<dbReference type="EMBL" id="BJFL01000103">
    <property type="protein sequence ID" value="GDY34076.1"/>
    <property type="molecule type" value="Genomic_DNA"/>
</dbReference>
<evidence type="ECO:0000313" key="2">
    <source>
        <dbReference type="Proteomes" id="UP000298860"/>
    </source>
</evidence>
<comment type="caution">
    <text evidence="1">The sequence shown here is derived from an EMBL/GenBank/DDBJ whole genome shotgun (WGS) entry which is preliminary data.</text>
</comment>